<feature type="compositionally biased region" description="Polar residues" evidence="1">
    <location>
        <begin position="678"/>
        <end position="687"/>
    </location>
</feature>
<protein>
    <submittedName>
        <fullName evidence="2">Uncharacterized protein</fullName>
    </submittedName>
</protein>
<feature type="region of interest" description="Disordered" evidence="1">
    <location>
        <begin position="577"/>
        <end position="807"/>
    </location>
</feature>
<dbReference type="EMBL" id="SGPM01000012">
    <property type="protein sequence ID" value="THH32971.1"/>
    <property type="molecule type" value="Genomic_DNA"/>
</dbReference>
<feature type="compositionally biased region" description="Basic and acidic residues" evidence="1">
    <location>
        <begin position="738"/>
        <end position="755"/>
    </location>
</feature>
<evidence type="ECO:0000313" key="3">
    <source>
        <dbReference type="Proteomes" id="UP000308730"/>
    </source>
</evidence>
<dbReference type="AlphaFoldDB" id="A0A4S4N535"/>
<organism evidence="2 3">
    <name type="scientific">Antrodiella citrinella</name>
    <dbReference type="NCBI Taxonomy" id="2447956"/>
    <lineage>
        <taxon>Eukaryota</taxon>
        <taxon>Fungi</taxon>
        <taxon>Dikarya</taxon>
        <taxon>Basidiomycota</taxon>
        <taxon>Agaricomycotina</taxon>
        <taxon>Agaricomycetes</taxon>
        <taxon>Polyporales</taxon>
        <taxon>Steccherinaceae</taxon>
        <taxon>Antrodiella</taxon>
    </lineage>
</organism>
<comment type="caution">
    <text evidence="2">The sequence shown here is derived from an EMBL/GenBank/DDBJ whole genome shotgun (WGS) entry which is preliminary data.</text>
</comment>
<feature type="compositionally biased region" description="Basic and acidic residues" evidence="1">
    <location>
        <begin position="600"/>
        <end position="609"/>
    </location>
</feature>
<reference evidence="2 3" key="1">
    <citation type="submission" date="2019-02" db="EMBL/GenBank/DDBJ databases">
        <title>Genome sequencing of the rare red list fungi Antrodiella citrinella (Flaviporus citrinellus).</title>
        <authorList>
            <person name="Buettner E."/>
            <person name="Kellner H."/>
        </authorList>
    </citation>
    <scope>NUCLEOTIDE SEQUENCE [LARGE SCALE GENOMIC DNA]</scope>
    <source>
        <strain evidence="2 3">DSM 108506</strain>
    </source>
</reference>
<feature type="region of interest" description="Disordered" evidence="1">
    <location>
        <begin position="532"/>
        <end position="553"/>
    </location>
</feature>
<dbReference type="Proteomes" id="UP000308730">
    <property type="component" value="Unassembled WGS sequence"/>
</dbReference>
<name>A0A4S4N535_9APHY</name>
<accession>A0A4S4N535</accession>
<evidence type="ECO:0000313" key="2">
    <source>
        <dbReference type="EMBL" id="THH32971.1"/>
    </source>
</evidence>
<sequence length="957" mass="105111">MEEITSAFEELKKTCSKKRGKGKKQLALAINQTEPLIGLLSTSSLSLPESEKLVQQLRRPLQLAYTSFPQVALQFCARLADYLYNNKILAEYTAGRHDQRAQWESVLYALLSGVLDYYEDNEGHYLALEALLNLFAQILPTAQNTAASRARTAFIQSVFVISVVDPAKEKVGREIAKLLENLRNGTWESVVANILQMLALADISYPQPFEVKEMIICGVRKPLDTLYADNTELCGNVVIEDDQYESLVIPYASVQKIEISRLLSSDGESDRVQINANLTEMPVIGRECAVLDSVRPKDQGICVQFELESSSLPRFLEAAQNRKLDKRLIVQKLQKSSLSLAAANLEVDSNGKFVGKSERYENLLKLYGTNDPSDEAPDQGRISDRDEAMVQTMLTPPTSVLNPIQLLDKKRAPTKRTEATAIDTSKVAFHTPQRLTVSQTAADKCNEIRDENVSPVESKVKEVTKDHVNAKGPTTRNRRKNQVISDDEIEDVITSSTLAVSRRRSTLNLAPTQRPHPSSATLAKKASARTAQAASAGRPKALAPDPSSPDLTERCKPATATEDTVLTIAAKINTSPALEEPDTVKAGMSSVTRSNKPPTKAHDSDEEHPAAPSSKLVKKSLRNKAGTCVEKPAAKNSKKRKAGVPAEDQNAKPAANDDTELQPPPVKRQRLQEALDDSSMTAVQSTGRMKRYRAKRDRNALVHQAKKVDYDEIPEDSSKSGQRSSSPLAGKGASKGATHKDEKQSETKKAPEPKRAQKAKAKKPDTKPDPIDTNMEVELIVGEITVEEPQRLSEVRSSPPADASDPAEAELEDITFVDHDIDVTVPDNVTTLPKQEMAKVVNMIDLTVDSPPPAKRDAILPVYRPMEVPSVRPKNVQANAPRGSHWQADSNRTPTLGFGRGHSSRRVDQWTESGAINPVQAGDNIATPHTAVRRNGDQRMDAIVDVLNQLNEVCILE</sequence>
<keyword evidence="3" id="KW-1185">Reference proteome</keyword>
<evidence type="ECO:0000256" key="1">
    <source>
        <dbReference type="SAM" id="MobiDB-lite"/>
    </source>
</evidence>
<feature type="region of interest" description="Disordered" evidence="1">
    <location>
        <begin position="877"/>
        <end position="903"/>
    </location>
</feature>
<dbReference type="OrthoDB" id="3270368at2759"/>
<proteinExistence type="predicted"/>
<gene>
    <name evidence="2" type="ORF">EUX98_g1222</name>
</gene>